<feature type="compositionally biased region" description="Pro residues" evidence="8">
    <location>
        <begin position="735"/>
        <end position="749"/>
    </location>
</feature>
<dbReference type="PANTHER" id="PTHR10117">
    <property type="entry name" value="TRANSIENT RECEPTOR POTENTIAL CHANNEL"/>
    <property type="match status" value="1"/>
</dbReference>
<comment type="caution">
    <text evidence="11">The sequence shown here is derived from an EMBL/GenBank/DDBJ whole genome shotgun (WGS) entry which is preliminary data.</text>
</comment>
<evidence type="ECO:0000313" key="12">
    <source>
        <dbReference type="Proteomes" id="UP000283509"/>
    </source>
</evidence>
<feature type="compositionally biased region" description="Pro residues" evidence="8">
    <location>
        <begin position="894"/>
        <end position="907"/>
    </location>
</feature>
<feature type="compositionally biased region" description="Basic and acidic residues" evidence="8">
    <location>
        <begin position="799"/>
        <end position="809"/>
    </location>
</feature>
<feature type="compositionally biased region" description="Basic and acidic residues" evidence="8">
    <location>
        <begin position="669"/>
        <end position="679"/>
    </location>
</feature>
<dbReference type="PRINTS" id="PR01097">
    <property type="entry name" value="TRNSRECEPTRP"/>
</dbReference>
<dbReference type="GO" id="GO:0051480">
    <property type="term" value="P:regulation of cytosolic calcium ion concentration"/>
    <property type="evidence" value="ECO:0007669"/>
    <property type="project" value="TreeGrafter"/>
</dbReference>
<feature type="region of interest" description="Disordered" evidence="8">
    <location>
        <begin position="647"/>
        <end position="706"/>
    </location>
</feature>
<evidence type="ECO:0000256" key="5">
    <source>
        <dbReference type="ARBA" id="ARBA00023065"/>
    </source>
</evidence>
<dbReference type="PANTHER" id="PTHR10117:SF47">
    <property type="entry name" value="TRANSIENT-RECEPTOR-POTENTIAL-LIKE PROTEIN"/>
    <property type="match status" value="1"/>
</dbReference>
<evidence type="ECO:0000259" key="10">
    <source>
        <dbReference type="Pfam" id="PF00520"/>
    </source>
</evidence>
<evidence type="ECO:0000256" key="2">
    <source>
        <dbReference type="ARBA" id="ARBA00022448"/>
    </source>
</evidence>
<dbReference type="GO" id="GO:0015279">
    <property type="term" value="F:store-operated calcium channel activity"/>
    <property type="evidence" value="ECO:0007669"/>
    <property type="project" value="TreeGrafter"/>
</dbReference>
<comment type="subcellular location">
    <subcellularLocation>
        <location evidence="1">Membrane</location>
        <topology evidence="1">Multi-pass membrane protein</topology>
    </subcellularLocation>
</comment>
<feature type="compositionally biased region" description="Pro residues" evidence="8">
    <location>
        <begin position="821"/>
        <end position="836"/>
    </location>
</feature>
<dbReference type="GO" id="GO:0070679">
    <property type="term" value="F:inositol 1,4,5 trisphosphate binding"/>
    <property type="evidence" value="ECO:0007669"/>
    <property type="project" value="TreeGrafter"/>
</dbReference>
<dbReference type="AlphaFoldDB" id="A0A3R7MC77"/>
<feature type="region of interest" description="Disordered" evidence="8">
    <location>
        <begin position="718"/>
        <end position="966"/>
    </location>
</feature>
<reference evidence="11 12" key="2">
    <citation type="submission" date="2019-01" db="EMBL/GenBank/DDBJ databases">
        <title>The decoding of complex shrimp genome reveals the adaptation for benthos swimmer, frequently molting mechanism and breeding impact on genome.</title>
        <authorList>
            <person name="Sun Y."/>
            <person name="Gao Y."/>
            <person name="Yu Y."/>
        </authorList>
    </citation>
    <scope>NUCLEOTIDE SEQUENCE [LARGE SCALE GENOMIC DNA]</scope>
    <source>
        <tissue evidence="11">Muscle</tissue>
    </source>
</reference>
<dbReference type="InterPro" id="IPR002153">
    <property type="entry name" value="TRPC_channel"/>
</dbReference>
<feature type="domain" description="Ion transport" evidence="10">
    <location>
        <begin position="100"/>
        <end position="384"/>
    </location>
</feature>
<feature type="compositionally biased region" description="Basic and acidic residues" evidence="8">
    <location>
        <begin position="853"/>
        <end position="868"/>
    </location>
</feature>
<keyword evidence="7" id="KW-0407">Ion channel</keyword>
<gene>
    <name evidence="11" type="ORF">C7M84_003337</name>
</gene>
<evidence type="ECO:0000256" key="7">
    <source>
        <dbReference type="ARBA" id="ARBA00023303"/>
    </source>
</evidence>
<evidence type="ECO:0000256" key="6">
    <source>
        <dbReference type="ARBA" id="ARBA00023136"/>
    </source>
</evidence>
<feature type="compositionally biased region" description="Basic and acidic residues" evidence="8">
    <location>
        <begin position="724"/>
        <end position="733"/>
    </location>
</feature>
<keyword evidence="12" id="KW-1185">Reference proteome</keyword>
<feature type="region of interest" description="Disordered" evidence="8">
    <location>
        <begin position="609"/>
        <end position="630"/>
    </location>
</feature>
<proteinExistence type="predicted"/>
<keyword evidence="6 9" id="KW-0472">Membrane</keyword>
<dbReference type="OrthoDB" id="2373987at2759"/>
<accession>A0A3R7MC77</accession>
<evidence type="ECO:0000256" key="1">
    <source>
        <dbReference type="ARBA" id="ARBA00004141"/>
    </source>
</evidence>
<evidence type="ECO:0000256" key="3">
    <source>
        <dbReference type="ARBA" id="ARBA00022692"/>
    </source>
</evidence>
<feature type="region of interest" description="Disordered" evidence="8">
    <location>
        <begin position="536"/>
        <end position="556"/>
    </location>
</feature>
<keyword evidence="2" id="KW-0813">Transport</keyword>
<feature type="transmembrane region" description="Helical" evidence="9">
    <location>
        <begin position="87"/>
        <end position="112"/>
    </location>
</feature>
<feature type="compositionally biased region" description="Low complexity" evidence="8">
    <location>
        <begin position="763"/>
        <end position="778"/>
    </location>
</feature>
<evidence type="ECO:0000256" key="8">
    <source>
        <dbReference type="SAM" id="MobiDB-lite"/>
    </source>
</evidence>
<keyword evidence="3 9" id="KW-0812">Transmembrane</keyword>
<keyword evidence="4 9" id="KW-1133">Transmembrane helix</keyword>
<protein>
    <submittedName>
        <fullName evidence="11">Putative TRPL channel protein</fullName>
    </submittedName>
</protein>
<feature type="transmembrane region" description="Helical" evidence="9">
    <location>
        <begin position="349"/>
        <end position="371"/>
    </location>
</feature>
<feature type="transmembrane region" description="Helical" evidence="9">
    <location>
        <begin position="263"/>
        <end position="284"/>
    </location>
</feature>
<evidence type="ECO:0000256" key="4">
    <source>
        <dbReference type="ARBA" id="ARBA00022989"/>
    </source>
</evidence>
<feature type="compositionally biased region" description="Basic and acidic residues" evidence="8">
    <location>
        <begin position="543"/>
        <end position="552"/>
    </location>
</feature>
<sequence length="966" mass="109353">MMLRRLELAIDYKQKKFVAHPNIQQLLAALWYEGLPGFRRKAVIDKCLEIVKVVALFPLYCLLYILSPDSPTGTLIRTPFMKFLIHSASYLFFLLMLILVSVRFENLVIWLFGTENMRRNLEEAMRKQRGNLPTPTECLVVLWVFGFIWEEIKEIYRHGLRKYLRNMWNILDIMRDSLYICTLFLRILAYIQQWQEIVRNPNVAYIPREEWNSFDPQLISEGLFAAANILSALKLVHIFSINPYLGPLQISLGRMVIDIVKFFFIYTLVLFAFACGLTQLLWYYNDLEKQKCYSLPGGLADWKANGDACMKWRRWHNLFEASQSLFWAGFGMVGLDDFELTGIREYTRFWSMLMFGSYSVINIIVLLNLLIAMMSSSYSFIVEHADTEWKFARTKLWMSYFEMGNTLPPPFNIFPTPKSFMRMCGKNSRQEELVRRMSSRTQSRRRKARDYRYLSVMRALLWRYVCSLQRRNEERPINEDDISEVKGDISSLRFELIDLFGANGMDVSTCAKKSRAALGRKMRVWERRLMRDFHVSPAMGSEDPNREVKEAPVEEGANSRFKRVAKLAMANKPADLASIVEGAARASQIGIGNMEGRENLKEAIEKARRRMEEGTPDGSPGSSRGCSPFPDLYTGPHLLDAIKSLDLSPHHSPAETPMPPADSKGWHQPAKDGQAKDLTKLTVPGRRSPTCLKRTEGSSNENVSLDVPTNVFSKDSIKKLSGMKKAETEKKDAAPPSPPCCSRAHPPPVAVGLRRIEGESAVRRPVAPRVQQVQQQQAFTGSDDLESVDFVRRPSRLPPKPEPKEDIRKSVTPTIAVTPSTPAPTETPVPPSPPAKIPTKFAIDKTPPPTPRPGDKPAEIKPAPKPEASKPAAKPAEKAVEKPAAEKPAAPAAPAAPPPRSPLPQPLLSPRKSRLPPSPRRRATPSRPPRSPPRKPQPRSRPASRSPPRPQPRPSRATRPPTRPSR</sequence>
<dbReference type="Pfam" id="PF00520">
    <property type="entry name" value="Ion_trans"/>
    <property type="match status" value="1"/>
</dbReference>
<dbReference type="GO" id="GO:0005886">
    <property type="term" value="C:plasma membrane"/>
    <property type="evidence" value="ECO:0007669"/>
    <property type="project" value="TreeGrafter"/>
</dbReference>
<dbReference type="GO" id="GO:0034703">
    <property type="term" value="C:cation channel complex"/>
    <property type="evidence" value="ECO:0007669"/>
    <property type="project" value="TreeGrafter"/>
</dbReference>
<evidence type="ECO:0000313" key="11">
    <source>
        <dbReference type="EMBL" id="ROT77963.1"/>
    </source>
</evidence>
<name>A0A3R7MC77_PENVA</name>
<feature type="transmembrane region" description="Helical" evidence="9">
    <location>
        <begin position="47"/>
        <end position="67"/>
    </location>
</feature>
<feature type="compositionally biased region" description="Basic residues" evidence="8">
    <location>
        <begin position="911"/>
        <end position="924"/>
    </location>
</feature>
<feature type="compositionally biased region" description="Basic and acidic residues" evidence="8">
    <location>
        <begin position="875"/>
        <end position="885"/>
    </location>
</feature>
<organism evidence="11 12">
    <name type="scientific">Penaeus vannamei</name>
    <name type="common">Whiteleg shrimp</name>
    <name type="synonym">Litopenaeus vannamei</name>
    <dbReference type="NCBI Taxonomy" id="6689"/>
    <lineage>
        <taxon>Eukaryota</taxon>
        <taxon>Metazoa</taxon>
        <taxon>Ecdysozoa</taxon>
        <taxon>Arthropoda</taxon>
        <taxon>Crustacea</taxon>
        <taxon>Multicrustacea</taxon>
        <taxon>Malacostraca</taxon>
        <taxon>Eumalacostraca</taxon>
        <taxon>Eucarida</taxon>
        <taxon>Decapoda</taxon>
        <taxon>Dendrobranchiata</taxon>
        <taxon>Penaeoidea</taxon>
        <taxon>Penaeidae</taxon>
        <taxon>Penaeus</taxon>
    </lineage>
</organism>
<reference evidence="11 12" key="1">
    <citation type="submission" date="2018-04" db="EMBL/GenBank/DDBJ databases">
        <authorList>
            <person name="Zhang X."/>
            <person name="Yuan J."/>
            <person name="Li F."/>
            <person name="Xiang J."/>
        </authorList>
    </citation>
    <scope>NUCLEOTIDE SEQUENCE [LARGE SCALE GENOMIC DNA]</scope>
    <source>
        <tissue evidence="11">Muscle</tissue>
    </source>
</reference>
<keyword evidence="5" id="KW-0406">Ion transport</keyword>
<dbReference type="EMBL" id="QCYY01001453">
    <property type="protein sequence ID" value="ROT77963.1"/>
    <property type="molecule type" value="Genomic_DNA"/>
</dbReference>
<dbReference type="Proteomes" id="UP000283509">
    <property type="component" value="Unassembled WGS sequence"/>
</dbReference>
<dbReference type="InterPro" id="IPR005821">
    <property type="entry name" value="Ion_trans_dom"/>
</dbReference>
<evidence type="ECO:0000256" key="9">
    <source>
        <dbReference type="SAM" id="Phobius"/>
    </source>
</evidence>